<dbReference type="AlphaFoldDB" id="A0A1Y2ECR9"/>
<dbReference type="GO" id="GO:0019888">
    <property type="term" value="F:protein phosphatase regulator activity"/>
    <property type="evidence" value="ECO:0007669"/>
    <property type="project" value="InterPro"/>
</dbReference>
<feature type="compositionally biased region" description="Basic and acidic residues" evidence="2">
    <location>
        <begin position="518"/>
        <end position="534"/>
    </location>
</feature>
<dbReference type="GO" id="GO:0030289">
    <property type="term" value="C:protein phosphatase 4 complex"/>
    <property type="evidence" value="ECO:0007669"/>
    <property type="project" value="InterPro"/>
</dbReference>
<organism evidence="3 4">
    <name type="scientific">Pseudomassariella vexata</name>
    <dbReference type="NCBI Taxonomy" id="1141098"/>
    <lineage>
        <taxon>Eukaryota</taxon>
        <taxon>Fungi</taxon>
        <taxon>Dikarya</taxon>
        <taxon>Ascomycota</taxon>
        <taxon>Pezizomycotina</taxon>
        <taxon>Sordariomycetes</taxon>
        <taxon>Xylariomycetidae</taxon>
        <taxon>Amphisphaeriales</taxon>
        <taxon>Pseudomassariaceae</taxon>
        <taxon>Pseudomassariella</taxon>
    </lineage>
</organism>
<dbReference type="InterPro" id="IPR015267">
    <property type="entry name" value="PPP4R2"/>
</dbReference>
<dbReference type="GO" id="GO:0005634">
    <property type="term" value="C:nucleus"/>
    <property type="evidence" value="ECO:0007669"/>
    <property type="project" value="TreeGrafter"/>
</dbReference>
<reference evidence="3 4" key="1">
    <citation type="submission" date="2016-07" db="EMBL/GenBank/DDBJ databases">
        <title>Pervasive Adenine N6-methylation of Active Genes in Fungi.</title>
        <authorList>
            <consortium name="DOE Joint Genome Institute"/>
            <person name="Mondo S.J."/>
            <person name="Dannebaum R.O."/>
            <person name="Kuo R.C."/>
            <person name="Labutti K."/>
            <person name="Haridas S."/>
            <person name="Kuo A."/>
            <person name="Salamov A."/>
            <person name="Ahrendt S.R."/>
            <person name="Lipzen A."/>
            <person name="Sullivan W."/>
            <person name="Andreopoulos W.B."/>
            <person name="Clum A."/>
            <person name="Lindquist E."/>
            <person name="Daum C."/>
            <person name="Ramamoorthy G.K."/>
            <person name="Gryganskyi A."/>
            <person name="Culley D."/>
            <person name="Magnuson J.K."/>
            <person name="James T.Y."/>
            <person name="O'Malley M.A."/>
            <person name="Stajich J.E."/>
            <person name="Spatafora J.W."/>
            <person name="Visel A."/>
            <person name="Grigoriev I.V."/>
        </authorList>
    </citation>
    <scope>NUCLEOTIDE SEQUENCE [LARGE SCALE GENOMIC DNA]</scope>
    <source>
        <strain evidence="3 4">CBS 129021</strain>
    </source>
</reference>
<feature type="compositionally biased region" description="Polar residues" evidence="2">
    <location>
        <begin position="412"/>
        <end position="423"/>
    </location>
</feature>
<dbReference type="OrthoDB" id="341898at2759"/>
<feature type="region of interest" description="Disordered" evidence="2">
    <location>
        <begin position="344"/>
        <end position="534"/>
    </location>
</feature>
<dbReference type="InParanoid" id="A0A1Y2ECR9"/>
<feature type="compositionally biased region" description="Low complexity" evidence="2">
    <location>
        <begin position="503"/>
        <end position="512"/>
    </location>
</feature>
<proteinExistence type="inferred from homology"/>
<evidence type="ECO:0000256" key="1">
    <source>
        <dbReference type="ARBA" id="ARBA00009207"/>
    </source>
</evidence>
<comment type="caution">
    <text evidence="3">The sequence shown here is derived from an EMBL/GenBank/DDBJ whole genome shotgun (WGS) entry which is preliminary data.</text>
</comment>
<dbReference type="Proteomes" id="UP000193689">
    <property type="component" value="Unassembled WGS sequence"/>
</dbReference>
<dbReference type="PANTHER" id="PTHR16487:SF0">
    <property type="entry name" value="PROTEIN PHOSPHATASE 4 REGULATORY SUBUNIT 2-RELATED"/>
    <property type="match status" value="1"/>
</dbReference>
<dbReference type="Pfam" id="PF09184">
    <property type="entry name" value="PPP4R2"/>
    <property type="match status" value="1"/>
</dbReference>
<evidence type="ECO:0008006" key="5">
    <source>
        <dbReference type="Google" id="ProtNLM"/>
    </source>
</evidence>
<evidence type="ECO:0000313" key="4">
    <source>
        <dbReference type="Proteomes" id="UP000193689"/>
    </source>
</evidence>
<feature type="region of interest" description="Disordered" evidence="2">
    <location>
        <begin position="44"/>
        <end position="99"/>
    </location>
</feature>
<protein>
    <recommendedName>
        <fullName evidence="5">PPP4R2-domain-containing protein</fullName>
    </recommendedName>
</protein>
<feature type="compositionally biased region" description="Polar residues" evidence="2">
    <location>
        <begin position="243"/>
        <end position="271"/>
    </location>
</feature>
<dbReference type="GeneID" id="63774275"/>
<evidence type="ECO:0000256" key="2">
    <source>
        <dbReference type="SAM" id="MobiDB-lite"/>
    </source>
</evidence>
<dbReference type="RefSeq" id="XP_040718902.1">
    <property type="nucleotide sequence ID" value="XM_040858063.1"/>
</dbReference>
<accession>A0A1Y2ECR9</accession>
<dbReference type="GO" id="GO:0005737">
    <property type="term" value="C:cytoplasm"/>
    <property type="evidence" value="ECO:0007669"/>
    <property type="project" value="TreeGrafter"/>
</dbReference>
<dbReference type="EMBL" id="MCFJ01000003">
    <property type="protein sequence ID" value="ORY68615.1"/>
    <property type="molecule type" value="Genomic_DNA"/>
</dbReference>
<gene>
    <name evidence="3" type="ORF">BCR38DRAFT_406534</name>
</gene>
<keyword evidence="4" id="KW-1185">Reference proteome</keyword>
<sequence length="534" mass="55716">MMEVDEDDILRTVATGGLMDYSVWPALLARIVSRIDKIAHEEFPIPQLPTPPASVIPSSIPNPANQSDSEDTENFLAPLPSSPIEPESTTSSQDANKENTPIAPRISAAPTSAPTAVAAPLAPGALPRQIAALLAEITTTLTSTFPTYPPHTIQRLAELVLTPKHHYRTLPTYLHALDRVVHVTSGLNVYPLPPAIPDASTGTLLSNGISEAPAPSPFATPGSDEALGGALLTPIPWLQHASQSQNLAGSPQAQSDGSPSSDRPPTHVSSSNGGGDNPEGELRTESTETIDGPNGMGSIETVTVTVNGVPSMGARGVGVTQGELLRQEQRAGVVPMSQLTASHHMMHAAQQRTSPMPPNTEGAAASEREETAGGTGVRDDAVADATPADPSVEEDERPHARGPEEIGPEDTGPQTESSSNTNYVGGPGIEMQGIDVEAAVGRKAANSPEATKKDDAADRMEGLEATKSLSERTRSLTPKREAEDELEGPTKKLKEDVDMDVDTATAGKTAAGGLEGKGSNDEAKEGVDKEELDV</sequence>
<name>A0A1Y2ECR9_9PEZI</name>
<feature type="compositionally biased region" description="Basic and acidic residues" evidence="2">
    <location>
        <begin position="450"/>
        <end position="496"/>
    </location>
</feature>
<feature type="compositionally biased region" description="Low complexity" evidence="2">
    <location>
        <begin position="78"/>
        <end position="92"/>
    </location>
</feature>
<feature type="compositionally biased region" description="Basic and acidic residues" evidence="2">
    <location>
        <begin position="366"/>
        <end position="381"/>
    </location>
</feature>
<feature type="compositionally biased region" description="Polar residues" evidence="2">
    <location>
        <begin position="56"/>
        <end position="67"/>
    </location>
</feature>
<dbReference type="PANTHER" id="PTHR16487">
    <property type="entry name" value="PPP4R2-RELATED PROTEIN"/>
    <property type="match status" value="1"/>
</dbReference>
<feature type="region of interest" description="Disordered" evidence="2">
    <location>
        <begin position="243"/>
        <end position="299"/>
    </location>
</feature>
<comment type="similarity">
    <text evidence="1">Belongs to the PPP4R2 family.</text>
</comment>
<evidence type="ECO:0000313" key="3">
    <source>
        <dbReference type="EMBL" id="ORY68615.1"/>
    </source>
</evidence>